<feature type="domain" description="Phage terminase large subunit GpA ATPase" evidence="1">
    <location>
        <begin position="58"/>
        <end position="295"/>
    </location>
</feature>
<organism evidence="2 3">
    <name type="scientific">Deinococcus geothermalis (strain DSM 11300 / CIP 105573 / AG-3a)</name>
    <dbReference type="NCBI Taxonomy" id="319795"/>
    <lineage>
        <taxon>Bacteria</taxon>
        <taxon>Thermotogati</taxon>
        <taxon>Deinococcota</taxon>
        <taxon>Deinococci</taxon>
        <taxon>Deinococcales</taxon>
        <taxon>Deinococcaceae</taxon>
        <taxon>Deinococcus</taxon>
    </lineage>
</organism>
<protein>
    <submittedName>
        <fullName evidence="2">Phage terminase large subunit (GpA)</fullName>
    </submittedName>
</protein>
<geneLocation type="plasmid" evidence="2 3">
    <name>pDGEO02</name>
</geneLocation>
<reference evidence="2" key="1">
    <citation type="submission" date="2007-10" db="EMBL/GenBank/DDBJ databases">
        <title>Complete sequence of Plasmid2 pDGEO02 of Deinococcus geothermalis DSM 11300.</title>
        <authorList>
            <consortium name="US DOE Joint Genome Institute"/>
            <person name="Copeland A."/>
            <person name="Lucas S."/>
            <person name="Lapidus A."/>
            <person name="Barry K."/>
            <person name="Detter J.C."/>
            <person name="Glavina del Rio T."/>
            <person name="Hammon N."/>
            <person name="Israni S."/>
            <person name="Dalin E."/>
            <person name="Tice H."/>
            <person name="Pitluck S."/>
            <person name="Brettin T."/>
            <person name="Bruce D."/>
            <person name="Han C."/>
            <person name="Tapia R."/>
            <person name="Saunders E."/>
            <person name="Gilna P."/>
            <person name="Schmutz J."/>
            <person name="Larimer F."/>
            <person name="Land M."/>
            <person name="Hauser L."/>
            <person name="Kyrpides N."/>
            <person name="Kim E."/>
            <person name="Daly M.J."/>
            <person name="Fredrickson J.K."/>
            <person name="Makarova K.S."/>
            <person name="Gaidamakova E.K."/>
            <person name="Zhai M."/>
            <person name="Richardson P."/>
        </authorList>
    </citation>
    <scope>NUCLEOTIDE SEQUENCE [LARGE SCALE GENOMIC DNA]</scope>
    <source>
        <strain evidence="2">DSM 11300</strain>
        <plasmid evidence="2">pDGEO02</plasmid>
    </source>
</reference>
<keyword evidence="2" id="KW-0614">Plasmid</keyword>
<dbReference type="AlphaFoldDB" id="A8ZRJ2"/>
<dbReference type="RefSeq" id="WP_012173286.1">
    <property type="nucleotide sequence ID" value="NC_009939.1"/>
</dbReference>
<evidence type="ECO:0000313" key="2">
    <source>
        <dbReference type="EMBL" id="ABW35101.1"/>
    </source>
</evidence>
<evidence type="ECO:0000259" key="1">
    <source>
        <dbReference type="Pfam" id="PF05876"/>
    </source>
</evidence>
<dbReference type="EMBL" id="CP000856">
    <property type="protein sequence ID" value="ABW35101.1"/>
    <property type="molecule type" value="Genomic_DNA"/>
</dbReference>
<dbReference type="Pfam" id="PF05876">
    <property type="entry name" value="GpA_ATPase"/>
    <property type="match status" value="1"/>
</dbReference>
<accession>A8ZRJ2</accession>
<dbReference type="Proteomes" id="UP000002431">
    <property type="component" value="Plasmid pDGEO02"/>
</dbReference>
<dbReference type="HOGENOM" id="CLU_395220_0_0_0"/>
<name>A8ZRJ2_DEIGD</name>
<proteinExistence type="predicted"/>
<keyword evidence="3" id="KW-1185">Reference proteome</keyword>
<sequence length="697" mass="78364">MTASNPFAHLGDHMLAVIRAKMLPPEPVFTPEELSHFGGWVKATGMKPEGARDFDLGKYPYQVDLYDERRDALRSRVVIMKAAQTGLTVKLLNRSMWLTADVKRQINVGLGFPTRDAVEQLAASRFKPQMYTSARMIELIRDVNRVDLVRLGTSNMRFLGLMSGVTADSNPLDAELVDEVRLVPSTTIERFMVRVSESTLVDQTGTASNGARGLIELNSTAGFPNQDIHRYFLDSTQGYWATPCPDHKCRRSRSGIILAREFAESPGRVVGRRDDGRYHLKCPTCGAHITDDMQQRGFYIHENPGALWLGYHFSQLVKGEDFLNTEIMPAWERGINVPEFYNSRLGLPYMDTDAVPAAREIVERCCDDTLTWPREGRGRDGKWRAMGIDQRAPEKHVVIKSLDGNGNEVLEHVAVIEASGEDAAREIVRMAREWGCTIVVIDGEPSYDLAIMVARALPKGTVWFSDYVENQPTTLKWEDKRSDKAIKKSSGETKYEYRVLVDRYKGLDWSLGMFARQKIRLPNRAELYELRQPRNVGGVNGWASVSDEYVAHLGNLARYRAPKMMRLANGESAHIPGEYVLRWRYLHVDPHFAHANLSASVGLARRAQMGGLDGVWEPEPQKPGPYEAGAPRELRSDVVRERTAVRRANVCGVCKHFRRDAELPGEGFCTHPALTGRTVIVGERDNACEEHVPAETT</sequence>
<dbReference type="GO" id="GO:0016887">
    <property type="term" value="F:ATP hydrolysis activity"/>
    <property type="evidence" value="ECO:0007669"/>
    <property type="project" value="InterPro"/>
</dbReference>
<gene>
    <name evidence="2" type="ORF">Dgeo_3060</name>
</gene>
<dbReference type="KEGG" id="dge:Dgeo_3060"/>
<dbReference type="InterPro" id="IPR046453">
    <property type="entry name" value="GpA_ATPase"/>
</dbReference>
<evidence type="ECO:0000313" key="3">
    <source>
        <dbReference type="Proteomes" id="UP000002431"/>
    </source>
</evidence>